<sequence length="89" mass="10086">MIDRKEKILKGSEAVPDDATMKWLDDQPKKKSRWARAEWTQALMVRLEPPSKGQFSPGDLARGIPREKDMRLAVKLGKSDPVKANGVER</sequence>
<comment type="caution">
    <text evidence="1">The sequence shown here is derived from an EMBL/GenBank/DDBJ whole genome shotgun (WGS) entry which is preliminary data.</text>
</comment>
<evidence type="ECO:0000313" key="2">
    <source>
        <dbReference type="Proteomes" id="UP001314170"/>
    </source>
</evidence>
<gene>
    <name evidence="1" type="ORF">DCAF_LOCUS18082</name>
</gene>
<reference evidence="1 2" key="1">
    <citation type="submission" date="2024-01" db="EMBL/GenBank/DDBJ databases">
        <authorList>
            <person name="Waweru B."/>
        </authorList>
    </citation>
    <scope>NUCLEOTIDE SEQUENCE [LARGE SCALE GENOMIC DNA]</scope>
</reference>
<proteinExistence type="predicted"/>
<name>A0AAV1S671_9ROSI</name>
<organism evidence="1 2">
    <name type="scientific">Dovyalis caffra</name>
    <dbReference type="NCBI Taxonomy" id="77055"/>
    <lineage>
        <taxon>Eukaryota</taxon>
        <taxon>Viridiplantae</taxon>
        <taxon>Streptophyta</taxon>
        <taxon>Embryophyta</taxon>
        <taxon>Tracheophyta</taxon>
        <taxon>Spermatophyta</taxon>
        <taxon>Magnoliopsida</taxon>
        <taxon>eudicotyledons</taxon>
        <taxon>Gunneridae</taxon>
        <taxon>Pentapetalae</taxon>
        <taxon>rosids</taxon>
        <taxon>fabids</taxon>
        <taxon>Malpighiales</taxon>
        <taxon>Salicaceae</taxon>
        <taxon>Flacourtieae</taxon>
        <taxon>Dovyalis</taxon>
    </lineage>
</organism>
<accession>A0AAV1S671</accession>
<protein>
    <submittedName>
        <fullName evidence="1">Uncharacterized protein</fullName>
    </submittedName>
</protein>
<dbReference type="Proteomes" id="UP001314170">
    <property type="component" value="Unassembled WGS sequence"/>
</dbReference>
<dbReference type="AlphaFoldDB" id="A0AAV1S671"/>
<keyword evidence="2" id="KW-1185">Reference proteome</keyword>
<evidence type="ECO:0000313" key="1">
    <source>
        <dbReference type="EMBL" id="CAK7345076.1"/>
    </source>
</evidence>
<dbReference type="EMBL" id="CAWUPB010001166">
    <property type="protein sequence ID" value="CAK7345076.1"/>
    <property type="molecule type" value="Genomic_DNA"/>
</dbReference>